<evidence type="ECO:0000313" key="2">
    <source>
        <dbReference type="EMBL" id="KAG0653147.1"/>
    </source>
</evidence>
<accession>A0A9P6VR33</accession>
<protein>
    <submittedName>
        <fullName evidence="2">Uncharacterized protein</fullName>
    </submittedName>
</protein>
<name>A0A9P6VR33_RHOMI</name>
<reference evidence="2 3" key="1">
    <citation type="submission" date="2020-11" db="EMBL/GenBank/DDBJ databases">
        <title>Kefir isolates.</title>
        <authorList>
            <person name="Marcisauskas S."/>
            <person name="Kim Y."/>
            <person name="Blasche S."/>
        </authorList>
    </citation>
    <scope>NUCLEOTIDE SEQUENCE [LARGE SCALE GENOMIC DNA]</scope>
    <source>
        <strain evidence="2 3">KR</strain>
    </source>
</reference>
<feature type="non-terminal residue" evidence="2">
    <location>
        <position position="1"/>
    </location>
</feature>
<organism evidence="2 3">
    <name type="scientific">Rhodotorula mucilaginosa</name>
    <name type="common">Yeast</name>
    <name type="synonym">Rhodotorula rubra</name>
    <dbReference type="NCBI Taxonomy" id="5537"/>
    <lineage>
        <taxon>Eukaryota</taxon>
        <taxon>Fungi</taxon>
        <taxon>Dikarya</taxon>
        <taxon>Basidiomycota</taxon>
        <taxon>Pucciniomycotina</taxon>
        <taxon>Microbotryomycetes</taxon>
        <taxon>Sporidiobolales</taxon>
        <taxon>Sporidiobolaceae</taxon>
        <taxon>Rhodotorula</taxon>
    </lineage>
</organism>
<sequence length="111" mass="12482">EPFRFEVRSVGAEIAGASPACLLLAPPPVRQCFETSAHPLHRLLRQVVGSLVPLDSYVPGHLVTGLLIRENRLGRRLRRGAGAAEDRRRRRRHDNLAGLSSSYGRTWHDRR</sequence>
<evidence type="ECO:0000256" key="1">
    <source>
        <dbReference type="SAM" id="MobiDB-lite"/>
    </source>
</evidence>
<proteinExistence type="predicted"/>
<keyword evidence="3" id="KW-1185">Reference proteome</keyword>
<comment type="caution">
    <text evidence="2">The sequence shown here is derived from an EMBL/GenBank/DDBJ whole genome shotgun (WGS) entry which is preliminary data.</text>
</comment>
<dbReference type="AlphaFoldDB" id="A0A9P6VR33"/>
<feature type="non-terminal residue" evidence="2">
    <location>
        <position position="111"/>
    </location>
</feature>
<evidence type="ECO:0000313" key="3">
    <source>
        <dbReference type="Proteomes" id="UP000777482"/>
    </source>
</evidence>
<dbReference type="Proteomes" id="UP000777482">
    <property type="component" value="Unassembled WGS sequence"/>
</dbReference>
<gene>
    <name evidence="2" type="ORF">C6P46_003902</name>
</gene>
<dbReference type="EMBL" id="PUHQ01000330">
    <property type="protein sequence ID" value="KAG0653147.1"/>
    <property type="molecule type" value="Genomic_DNA"/>
</dbReference>
<feature type="region of interest" description="Disordered" evidence="1">
    <location>
        <begin position="79"/>
        <end position="111"/>
    </location>
</feature>